<dbReference type="AlphaFoldDB" id="A0A6F8ZFN4"/>
<accession>A0A6F8ZFN4</accession>
<reference evidence="2 3" key="1">
    <citation type="submission" date="2020-02" db="EMBL/GenBank/DDBJ databases">
        <authorList>
            <person name="Hogendoorn C."/>
        </authorList>
    </citation>
    <scope>NUCLEOTIDE SEQUENCE [LARGE SCALE GENOMIC DNA]</scope>
    <source>
        <strain evidence="2">R501</strain>
    </source>
</reference>
<protein>
    <submittedName>
        <fullName evidence="2">Uncharacterized protein</fullName>
    </submittedName>
</protein>
<evidence type="ECO:0000256" key="1">
    <source>
        <dbReference type="SAM" id="Phobius"/>
    </source>
</evidence>
<organism evidence="2 3">
    <name type="scientific">Candidatus Hydrogenisulfobacillus filiaventi</name>
    <dbReference type="NCBI Taxonomy" id="2707344"/>
    <lineage>
        <taxon>Bacteria</taxon>
        <taxon>Bacillati</taxon>
        <taxon>Bacillota</taxon>
        <taxon>Clostridia</taxon>
        <taxon>Eubacteriales</taxon>
        <taxon>Clostridiales Family XVII. Incertae Sedis</taxon>
        <taxon>Candidatus Hydrogenisulfobacillus</taxon>
    </lineage>
</organism>
<dbReference type="KEGG" id="hfv:R50_1293"/>
<sequence length="165" mass="17445">MGVQRRQEAAGFSRSGWWLLGGLALAGAVAVGVSLRYHARMPAAVRSTIVPNDRPPARVVVAITGTPQAPGFIGFIADLHPRSRTLDVVPLPPQLPVNTPTGLQPLWLAVSQAQTPAEVQADIAAATGVPVRYYFFDDLAGLNAVLSTLYEDDPAWSPSASPMPP</sequence>
<evidence type="ECO:0000313" key="3">
    <source>
        <dbReference type="Proteomes" id="UP000503399"/>
    </source>
</evidence>
<evidence type="ECO:0000313" key="2">
    <source>
        <dbReference type="EMBL" id="CAB1128799.1"/>
    </source>
</evidence>
<dbReference type="EMBL" id="LR778114">
    <property type="protein sequence ID" value="CAB1128799.1"/>
    <property type="molecule type" value="Genomic_DNA"/>
</dbReference>
<feature type="transmembrane region" description="Helical" evidence="1">
    <location>
        <begin position="16"/>
        <end position="37"/>
    </location>
</feature>
<name>A0A6F8ZFN4_9FIRM</name>
<proteinExistence type="predicted"/>
<keyword evidence="1" id="KW-1133">Transmembrane helix</keyword>
<keyword evidence="1" id="KW-0812">Transmembrane</keyword>
<keyword evidence="3" id="KW-1185">Reference proteome</keyword>
<keyword evidence="1" id="KW-0472">Membrane</keyword>
<gene>
    <name evidence="2" type="ORF">R50_1293</name>
</gene>
<dbReference type="Proteomes" id="UP000503399">
    <property type="component" value="Chromosome"/>
</dbReference>